<comment type="subcellular location">
    <subcellularLocation>
        <location evidence="3">Cytoplasm</location>
    </subcellularLocation>
</comment>
<dbReference type="PANTHER" id="PTHR45782">
    <property type="entry name" value="MITOCHONDRIAL RIBOSOME-ASSOCIATED GTPASE 1"/>
    <property type="match status" value="1"/>
</dbReference>
<evidence type="ECO:0000259" key="5">
    <source>
        <dbReference type="Pfam" id="PF01926"/>
    </source>
</evidence>
<evidence type="ECO:0000313" key="6">
    <source>
        <dbReference type="EMBL" id="KFB66570.1"/>
    </source>
</evidence>
<evidence type="ECO:0000313" key="7">
    <source>
        <dbReference type="Proteomes" id="UP000019812"/>
    </source>
</evidence>
<dbReference type="PANTHER" id="PTHR45782:SF4">
    <property type="entry name" value="MITOCHONDRIAL RIBOSOME-ASSOCIATED GTPASE 1"/>
    <property type="match status" value="1"/>
</dbReference>
<dbReference type="CDD" id="cd01856">
    <property type="entry name" value="YlqF"/>
    <property type="match status" value="1"/>
</dbReference>
<dbReference type="InterPro" id="IPR027417">
    <property type="entry name" value="P-loop_NTPase"/>
</dbReference>
<gene>
    <name evidence="6" type="primary">rbgA</name>
    <name evidence="6" type="ORF">CAPSK01_004091</name>
</gene>
<dbReference type="GO" id="GO:0006412">
    <property type="term" value="P:translation"/>
    <property type="evidence" value="ECO:0007669"/>
    <property type="project" value="TreeGrafter"/>
</dbReference>
<keyword evidence="3" id="KW-0963">Cytoplasm</keyword>
<dbReference type="InterPro" id="IPR023179">
    <property type="entry name" value="GTP-bd_ortho_bundle_sf"/>
</dbReference>
<dbReference type="Pfam" id="PF01926">
    <property type="entry name" value="MMR_HSR1"/>
    <property type="match status" value="1"/>
</dbReference>
<keyword evidence="1 3" id="KW-0547">Nucleotide-binding</keyword>
<accession>A0A084XVS6</accession>
<feature type="binding site" evidence="4">
    <location>
        <position position="180"/>
    </location>
    <ligand>
        <name>GTP</name>
        <dbReference type="ChEBI" id="CHEBI:37565"/>
    </ligand>
</feature>
<dbReference type="EMBL" id="JDSS02000041">
    <property type="protein sequence ID" value="KFB66570.1"/>
    <property type="molecule type" value="Genomic_DNA"/>
</dbReference>
<dbReference type="AlphaFoldDB" id="A0A084XVS6"/>
<dbReference type="Proteomes" id="UP000019812">
    <property type="component" value="Unassembled WGS sequence"/>
</dbReference>
<dbReference type="Gene3D" id="1.10.1580.10">
    <property type="match status" value="1"/>
</dbReference>
<evidence type="ECO:0000256" key="1">
    <source>
        <dbReference type="ARBA" id="ARBA00022741"/>
    </source>
</evidence>
<keyword evidence="2 3" id="KW-0342">GTP-binding</keyword>
<dbReference type="PIRSF" id="PIRSF006230">
    <property type="entry name" value="MG442"/>
    <property type="match status" value="1"/>
</dbReference>
<name>A0A084XVS6_9PROT</name>
<dbReference type="NCBIfam" id="TIGR03596">
    <property type="entry name" value="GTPase_YlqF"/>
    <property type="match status" value="1"/>
</dbReference>
<dbReference type="SUPFAM" id="SSF52540">
    <property type="entry name" value="P-loop containing nucleoside triphosphate hydrolases"/>
    <property type="match status" value="1"/>
</dbReference>
<feature type="binding site" evidence="4">
    <location>
        <begin position="70"/>
        <end position="73"/>
    </location>
    <ligand>
        <name>GTP</name>
        <dbReference type="ChEBI" id="CHEBI:37565"/>
    </ligand>
</feature>
<dbReference type="GO" id="GO:0005525">
    <property type="term" value="F:GTP binding"/>
    <property type="evidence" value="ECO:0007669"/>
    <property type="project" value="UniProtKB-KW"/>
</dbReference>
<dbReference type="InterPro" id="IPR016478">
    <property type="entry name" value="GTPase_MTG1"/>
</dbReference>
<comment type="similarity">
    <text evidence="3">Belongs to the TRAFAC class YlqF/YawG GTPase family. MTG1 subfamily.</text>
</comment>
<reference evidence="6 7" key="1">
    <citation type="submission" date="2014-07" db="EMBL/GenBank/DDBJ databases">
        <title>Expanding our view of genomic diversity in Candidatus Accumulibacter clades.</title>
        <authorList>
            <person name="Skennerton C.T."/>
            <person name="Barr J.J."/>
            <person name="Slater F.R."/>
            <person name="Bond P.L."/>
            <person name="Tyson G.W."/>
        </authorList>
    </citation>
    <scope>NUCLEOTIDE SEQUENCE [LARGE SCALE GENOMIC DNA]</scope>
    <source>
        <strain evidence="7">SK-01</strain>
    </source>
</reference>
<dbReference type="InterPro" id="IPR019991">
    <property type="entry name" value="GTP-bd_ribosome_bgen"/>
</dbReference>
<dbReference type="GO" id="GO:0003924">
    <property type="term" value="F:GTPase activity"/>
    <property type="evidence" value="ECO:0007669"/>
    <property type="project" value="TreeGrafter"/>
</dbReference>
<evidence type="ECO:0000256" key="3">
    <source>
        <dbReference type="PIRNR" id="PIRNR006230"/>
    </source>
</evidence>
<dbReference type="GO" id="GO:0005737">
    <property type="term" value="C:cytoplasm"/>
    <property type="evidence" value="ECO:0007669"/>
    <property type="project" value="UniProtKB-SubCell"/>
</dbReference>
<feature type="domain" description="G" evidence="5">
    <location>
        <begin position="128"/>
        <end position="186"/>
    </location>
</feature>
<proteinExistence type="inferred from homology"/>
<dbReference type="STRING" id="1457154.CAPSK01_004091"/>
<organism evidence="6 7">
    <name type="scientific">Candidatus Accumulibacter vicinus</name>
    <dbReference type="NCBI Taxonomy" id="2954382"/>
    <lineage>
        <taxon>Bacteria</taxon>
        <taxon>Pseudomonadati</taxon>
        <taxon>Pseudomonadota</taxon>
        <taxon>Betaproteobacteria</taxon>
        <taxon>Candidatus Accumulibacter</taxon>
    </lineage>
</organism>
<sequence length="319" mass="34666">MAIFQIIGPRMAIQWYPGHMTSARKKAAETMASIDVVIEVVDARLPEASTNPVVRELRLHRQRPCLKVLNKADLADPQVTQAWIAYYNRQEGVRAVALSCKKPGEVARLPGLCEALAPHRSENTKPLRMMIMGIPNVGKSTLMNVVLKRKLAKVGDEPAVTRAQQTSLLDVRHSITDTPGLLWPKIEYPSDGLMLAASHAVGRNAMIDEEVATFLSGLLLARYPALLAKRYGFPVDASEHLDAVTVIAEIARRRGLRVRGGEADLERAAKTLLQDYRDGLLGRISLETPATRSAMLAAAPAQTAIPQPAPDNGLPAASA</sequence>
<dbReference type="InterPro" id="IPR006073">
    <property type="entry name" value="GTP-bd"/>
</dbReference>
<dbReference type="Gene3D" id="3.40.50.300">
    <property type="entry name" value="P-loop containing nucleotide triphosphate hydrolases"/>
    <property type="match status" value="1"/>
</dbReference>
<comment type="caution">
    <text evidence="6">The sequence shown here is derived from an EMBL/GenBank/DDBJ whole genome shotgun (WGS) entry which is preliminary data.</text>
</comment>
<evidence type="ECO:0000256" key="2">
    <source>
        <dbReference type="ARBA" id="ARBA00023134"/>
    </source>
</evidence>
<protein>
    <recommendedName>
        <fullName evidence="3">Ribosome biogenesis GTPase A</fullName>
    </recommendedName>
</protein>
<evidence type="ECO:0000256" key="4">
    <source>
        <dbReference type="PIRSR" id="PIRSR006230-1"/>
    </source>
</evidence>
<comment type="function">
    <text evidence="3">Required for a late step of 50S ribosomal subunit assembly. Has GTPase activity.</text>
</comment>
<feature type="binding site" evidence="4">
    <location>
        <begin position="136"/>
        <end position="141"/>
    </location>
    <ligand>
        <name>GTP</name>
        <dbReference type="ChEBI" id="CHEBI:37565"/>
    </ligand>
</feature>